<keyword evidence="3" id="KW-1185">Reference proteome</keyword>
<comment type="caution">
    <text evidence="2">The sequence shown here is derived from an EMBL/GenBank/DDBJ whole genome shotgun (WGS) entry which is preliminary data.</text>
</comment>
<protein>
    <submittedName>
        <fullName evidence="2">Sulfate/molybdate transporter</fullName>
    </submittedName>
</protein>
<dbReference type="PANTHER" id="PTHR31970:SF9">
    <property type="entry name" value="MOLYBDATE TRANSPORTER 2"/>
    <property type="match status" value="1"/>
</dbReference>
<feature type="transmembrane region" description="Helical" evidence="1">
    <location>
        <begin position="329"/>
        <end position="354"/>
    </location>
</feature>
<proteinExistence type="predicted"/>
<organism evidence="2 3">
    <name type="scientific">Natronomonas aquatica</name>
    <dbReference type="NCBI Taxonomy" id="2841590"/>
    <lineage>
        <taxon>Archaea</taxon>
        <taxon>Methanobacteriati</taxon>
        <taxon>Methanobacteriota</taxon>
        <taxon>Stenosarchaea group</taxon>
        <taxon>Halobacteria</taxon>
        <taxon>Halobacteriales</taxon>
        <taxon>Natronomonadaceae</taxon>
        <taxon>Natronomonas</taxon>
    </lineage>
</organism>
<sequence length="400" mass="40044">MATFRTENETPRFGTDLGEVTGAIGDSVTVLPLVVALGLLTPASLSHLLAGFALFQVLWGVVYGVPLSVEPMKAIAGLAIAGSITYGELVAAGLMAGGLLFVAGAIGALSRIESVIGEPVVRGVQFAVALVLAVAAIDLAVGAPTVAVAGLAVAVVVAAVSKRAVALVLLALGAGWAAVTTGVPAPALPAVSAFPTGDPTVSVGAIEGLTAQLAMTVGNAAVATSLLLSDLYNTEISSDRLAGSMGVMNLTAVPFGALPMCHGSGGLAGKHVFGARTGSANLVAGALYGGLALVAGVLFAFPLALLGVVLFVVAASLARVAFASTERPWLVGAIGVLAVATNVGIAFIAGVGWWRLREGGFLSDRALFSGMSWDRLFDRAEDHGVTAEEIRAALEARRDG</sequence>
<feature type="transmembrane region" description="Helical" evidence="1">
    <location>
        <begin position="209"/>
        <end position="229"/>
    </location>
</feature>
<dbReference type="InterPro" id="IPR031563">
    <property type="entry name" value="MOT1/MOT2"/>
</dbReference>
<feature type="transmembrane region" description="Helical" evidence="1">
    <location>
        <begin position="20"/>
        <end position="41"/>
    </location>
</feature>
<feature type="transmembrane region" description="Helical" evidence="1">
    <location>
        <begin position="48"/>
        <end position="69"/>
    </location>
</feature>
<dbReference type="GO" id="GO:0015098">
    <property type="term" value="F:molybdate ion transmembrane transporter activity"/>
    <property type="evidence" value="ECO:0007669"/>
    <property type="project" value="InterPro"/>
</dbReference>
<reference evidence="2" key="1">
    <citation type="journal article" date="2023" name="Front. Microbiol.">
        <title>Genomic-based phylogenetic and metabolic analyses of the genus Natronomonas, and description of Natronomonas aquatica sp. nov.</title>
        <authorList>
            <person name="Garcia-Roldan A."/>
            <person name="Duran-Viseras A."/>
            <person name="de la Haba R.R."/>
            <person name="Corral P."/>
            <person name="Sanchez-Porro C."/>
            <person name="Ventosa A."/>
        </authorList>
    </citation>
    <scope>NUCLEOTIDE SEQUENCE</scope>
    <source>
        <strain evidence="2">F2-12</strain>
    </source>
</reference>
<feature type="transmembrane region" description="Helical" evidence="1">
    <location>
        <begin position="89"/>
        <end position="108"/>
    </location>
</feature>
<name>A0A9R1D4S5_9EURY</name>
<dbReference type="Pfam" id="PF16983">
    <property type="entry name" value="MFS_MOT1"/>
    <property type="match status" value="2"/>
</dbReference>
<gene>
    <name evidence="2" type="ORF">KM295_09250</name>
</gene>
<feature type="transmembrane region" description="Helical" evidence="1">
    <location>
        <begin position="285"/>
        <end position="317"/>
    </location>
</feature>
<dbReference type="AlphaFoldDB" id="A0A9R1D4S5"/>
<evidence type="ECO:0000256" key="1">
    <source>
        <dbReference type="SAM" id="Phobius"/>
    </source>
</evidence>
<evidence type="ECO:0000313" key="3">
    <source>
        <dbReference type="Proteomes" id="UP001139494"/>
    </source>
</evidence>
<feature type="transmembrane region" description="Helical" evidence="1">
    <location>
        <begin position="120"/>
        <end position="137"/>
    </location>
</feature>
<evidence type="ECO:0000313" key="2">
    <source>
        <dbReference type="EMBL" id="MCQ4333659.1"/>
    </source>
</evidence>
<feature type="transmembrane region" description="Helical" evidence="1">
    <location>
        <begin position="167"/>
        <end position="189"/>
    </location>
</feature>
<keyword evidence="1" id="KW-0812">Transmembrane</keyword>
<dbReference type="EMBL" id="JAHLKM010000010">
    <property type="protein sequence ID" value="MCQ4333659.1"/>
    <property type="molecule type" value="Genomic_DNA"/>
</dbReference>
<feature type="transmembrane region" description="Helical" evidence="1">
    <location>
        <begin position="241"/>
        <end position="265"/>
    </location>
</feature>
<keyword evidence="1" id="KW-1133">Transmembrane helix</keyword>
<dbReference type="RefSeq" id="WP_256029685.1">
    <property type="nucleotide sequence ID" value="NZ_JAHLKM010000010.1"/>
</dbReference>
<keyword evidence="1" id="KW-0472">Membrane</keyword>
<dbReference type="PANTHER" id="PTHR31970">
    <property type="match status" value="1"/>
</dbReference>
<accession>A0A9R1D4S5</accession>
<dbReference type="Proteomes" id="UP001139494">
    <property type="component" value="Unassembled WGS sequence"/>
</dbReference>